<feature type="region of interest" description="Disordered" evidence="1">
    <location>
        <begin position="1"/>
        <end position="65"/>
    </location>
</feature>
<feature type="compositionally biased region" description="Low complexity" evidence="1">
    <location>
        <begin position="28"/>
        <end position="39"/>
    </location>
</feature>
<gene>
    <name evidence="2" type="ORF">PAECIP111893_02372</name>
</gene>
<feature type="compositionally biased region" description="Basic and acidic residues" evidence="1">
    <location>
        <begin position="1"/>
        <end position="23"/>
    </location>
</feature>
<comment type="caution">
    <text evidence="2">The sequence shown here is derived from an EMBL/GenBank/DDBJ whole genome shotgun (WGS) entry which is preliminary data.</text>
</comment>
<evidence type="ECO:0000313" key="2">
    <source>
        <dbReference type="EMBL" id="CAH1205570.1"/>
    </source>
</evidence>
<evidence type="ECO:0000313" key="3">
    <source>
        <dbReference type="Proteomes" id="UP000838686"/>
    </source>
</evidence>
<dbReference type="RefSeq" id="WP_236342308.1">
    <property type="nucleotide sequence ID" value="NZ_CAKMMF010000011.1"/>
</dbReference>
<keyword evidence="3" id="KW-1185">Reference proteome</keyword>
<reference evidence="2" key="1">
    <citation type="submission" date="2022-01" db="EMBL/GenBank/DDBJ databases">
        <authorList>
            <person name="Criscuolo A."/>
        </authorList>
    </citation>
    <scope>NUCLEOTIDE SEQUENCE</scope>
    <source>
        <strain evidence="2">CIP111893</strain>
    </source>
</reference>
<name>A0ABM9C8Y6_9BACL</name>
<dbReference type="Proteomes" id="UP000838686">
    <property type="component" value="Unassembled WGS sequence"/>
</dbReference>
<feature type="compositionally biased region" description="Basic and acidic residues" evidence="1">
    <location>
        <begin position="42"/>
        <end position="59"/>
    </location>
</feature>
<sequence>MSKYDGIRKNRREQGAAARERVLSGKYSQPEASSPSSTSKYDSIRNRSSDTNKPKEEPVKPQIELRTPDVAYDKGKQITGNMLQQSIDSVNAGQKAVANAQNITGNMFNSALKNANITSPPVQGGVKPQTADEWMEEQHKRRMESTEGPGVMNWIGRNIAEPLIQGIDWVQAKTPGLSAFQQGAGDALGVQTSTAPVQDGLASTIGGFAGNIAGYATNPAQLEASLFTGGYKVADSMLGSKAGQKLLGSSQRGASNLSPALNAAGINIGRATSDKLVNNAFRGGIAGAVQNTANSAIRGETDIDQLGKAALIGGAFGAPGDMALGALGGAFKGVANRLDNTARTLTETNPIFKTMVSDMGENHAKAQLGRQWLNDLDNQMNSLRSMDTAPLNPSARANMVEQMKGLQGQRNATIEYIKQYDPSFTTTAQGSVIPSQLQRGTLGGRQPLVTSNVKPAADGEILPPQAQTGPRVDVTPNQPPVNAIRGTGQAAVQGGQPLRGLRSNYQNQLNNGNFSEGLQRRIRTTDQRYDIARNADTVSKANENMKNMTKAEADFHFNQSGGPDHIATGYRLLHELDALGEHQRALNVADKLAKDLTNAGQTSQAASLLSRLSPEGQLLHLTRTAAKNGKEVTVADSVKFKELAAKVQENSGAGVRSNQFTEILNKLERGDNVTSAEIQQLGRFLEGAKKLRNPKVKPVDEILPPELKDPRKRDKIVSYLDEKEQAALARIAARKNQLNAVPVGEWADHAIVVASQMVKGTIKAADHVETIVKVFGESVRPHATEIFKQAQKIYKGTSKNISEDKLIQADESFRRMTGQKATLQEKIVEKYIKDNPVRPNDIKKLRQLAKDVTDLQGMNATKADMQMQKILNSYEKSSLWDKVNAIRYIAMLLNSTTQSINTLSGPLMATTNLASDVLPAMIDRAMHTVFKTKRNVTLYGSNPLRFIWRWMKSAPTGAYGGWHGVNPAGIAGPNEIRGLTYKSLYNPLGLAERTLGAVAKGADYATYSAVRQSEIHKMGYLDAINNGVKGRENIKRHVERFVNDPPEEALLQADRIGKNTTFQRNDTLGGKTAQWLNSSPKAINPIARTVFPFVRTPMNIASTAVTMSPGGIIKGLYQLTSKSDATRREAIRTLSLGLMSTGVMSPLGYYMFNTGIITDANDSGDKDLDAIREQAGRGKYRFNTSALGRYLDAFFTDGVDAAEKAAKYQQGDNQFDYNKLQPVAFPFAMGAGLASNKDKGTEGALIGAGSDAFGSLLGMSSVRGLQEAFQPQYGGTQGEKAVGIPMRLAESFFKSFSPSLLAQEARRQDPTMRKVPYNDGFVNDVKGYFMNRIPGLSQQLPPLKTTLGQDRKNPSGVVGQYLNPYKSDVAPYTEAAAFIADLIDRTGDTGLAPKPPEKTVEGRTRQGDVKISIPPDRYAKLQEDIGNEVIEQIGKIPKELDDLRKADMVKKIYAITKKKHTDRLKHEYGIRVTR</sequence>
<dbReference type="EMBL" id="CAKMMF010000011">
    <property type="protein sequence ID" value="CAH1205570.1"/>
    <property type="molecule type" value="Genomic_DNA"/>
</dbReference>
<protein>
    <recommendedName>
        <fullName evidence="4">Large polyvalent protein associated domain-containing protein</fullName>
    </recommendedName>
</protein>
<evidence type="ECO:0000256" key="1">
    <source>
        <dbReference type="SAM" id="MobiDB-lite"/>
    </source>
</evidence>
<organism evidence="2 3">
    <name type="scientific">Paenibacillus plantiphilus</name>
    <dbReference type="NCBI Taxonomy" id="2905650"/>
    <lineage>
        <taxon>Bacteria</taxon>
        <taxon>Bacillati</taxon>
        <taxon>Bacillota</taxon>
        <taxon>Bacilli</taxon>
        <taxon>Bacillales</taxon>
        <taxon>Paenibacillaceae</taxon>
        <taxon>Paenibacillus</taxon>
    </lineage>
</organism>
<proteinExistence type="predicted"/>
<evidence type="ECO:0008006" key="4">
    <source>
        <dbReference type="Google" id="ProtNLM"/>
    </source>
</evidence>
<accession>A0ABM9C8Y6</accession>